<evidence type="ECO:0000256" key="7">
    <source>
        <dbReference type="ARBA" id="ARBA00047942"/>
    </source>
</evidence>
<evidence type="ECO:0000313" key="10">
    <source>
        <dbReference type="EMBL" id="RAI58057.1"/>
    </source>
</evidence>
<proteinExistence type="inferred from homology"/>
<evidence type="ECO:0000256" key="5">
    <source>
        <dbReference type="ARBA" id="ARBA00022691"/>
    </source>
</evidence>
<dbReference type="SUPFAM" id="SSF53335">
    <property type="entry name" value="S-adenosyl-L-methionine-dependent methyltransferases"/>
    <property type="match status" value="1"/>
</dbReference>
<dbReference type="InterPro" id="IPR022749">
    <property type="entry name" value="D12N6_MeTrfase_N"/>
</dbReference>
<name>A0A327M6D1_9PROT</name>
<evidence type="ECO:0000259" key="9">
    <source>
        <dbReference type="Pfam" id="PF12161"/>
    </source>
</evidence>
<dbReference type="GO" id="GO:0009307">
    <property type="term" value="P:DNA restriction-modification system"/>
    <property type="evidence" value="ECO:0007669"/>
    <property type="project" value="UniProtKB-KW"/>
</dbReference>
<dbReference type="EC" id="2.1.1.72" evidence="2"/>
<gene>
    <name evidence="10" type="ORF">DOO78_16305</name>
</gene>
<dbReference type="GO" id="GO:0008170">
    <property type="term" value="F:N-methyltransferase activity"/>
    <property type="evidence" value="ECO:0007669"/>
    <property type="project" value="InterPro"/>
</dbReference>
<dbReference type="GO" id="GO:0009007">
    <property type="term" value="F:site-specific DNA-methyltransferase (adenine-specific) activity"/>
    <property type="evidence" value="ECO:0007669"/>
    <property type="project" value="UniProtKB-EC"/>
</dbReference>
<evidence type="ECO:0000256" key="6">
    <source>
        <dbReference type="ARBA" id="ARBA00022747"/>
    </source>
</evidence>
<sequence>MGLAARGGEFLSGLNISNFIWGIADDVLRDVYVRGKYRDVILPMTVIRRLDAILEPKKEAVLARKAFLDENGVRDQDQPLKQVAGEAFYNISPFTLRDLTAKTRQQQLKADFTAYLDGFSPNVQDILTKFKFRNQIDTLVEADALGPLIDKFLHPSVNLSPYPVKDEDGRVRVPGLDNHSMGTIFEELIRRFNEDNNEEAGEHFTPRDVIELMANLIFLPVAERIESGTYLIYDAACGTGGMLTVAEEALTKLAADHGKEISTHLFGQEVNAETYAISKADLLLKGEGAEAERIQHGSTLSSDAFPSLEFDFMLSNPPYGKSWKTDLERMGGKKDLKDPRFVIQHGGDAEFSLVTRSSDGQLMFLANKLAKMKRNTPLGSRIAEVHNGSSLFTGDAGSGESNIRRWVIENDWLEAIVALPEGIFYNTGIATYVWVLSNRKADERRGLVQLIDATACSRPLRRNLGKKNCEMGPDDIREVSDVFLSQANLPEPAAAGETRRVRTKVLPNASFGYWKVVVERPLRLAARLDDASLRSLRRAAVAAKDEVLADLVEAVAPTLGAGPHLDINAVLAAIRTAAAARDESLTTKREKLLLAVLGRRDPKAAPVIRKQSKPKPGTQPEQEALHGRYQQKLGGRTVVVEYEPDPELRDTEQVPFLEEGGIEAFIRREVLPHAEDAWVDEDRTEIGYEISFTRHFHHPKPLRDLAAIERDILALEREAADLLRQVVSAA</sequence>
<feature type="domain" description="N6 adenine-specific DNA methyltransferase N-terminal" evidence="9">
    <location>
        <begin position="16"/>
        <end position="152"/>
    </location>
</feature>
<protein>
    <recommendedName>
        <fullName evidence="2">site-specific DNA-methyltransferase (adenine-specific)</fullName>
        <ecNumber evidence="2">2.1.1.72</ecNumber>
    </recommendedName>
</protein>
<evidence type="ECO:0000256" key="1">
    <source>
        <dbReference type="ARBA" id="ARBA00006594"/>
    </source>
</evidence>
<dbReference type="InterPro" id="IPR002052">
    <property type="entry name" value="DNA_methylase_N6_adenine_CS"/>
</dbReference>
<dbReference type="InterPro" id="IPR029063">
    <property type="entry name" value="SAM-dependent_MTases_sf"/>
</dbReference>
<keyword evidence="11" id="KW-1185">Reference proteome</keyword>
<comment type="catalytic activity">
    <reaction evidence="7">
        <text>a 2'-deoxyadenosine in DNA + S-adenosyl-L-methionine = an N(6)-methyl-2'-deoxyadenosine in DNA + S-adenosyl-L-homocysteine + H(+)</text>
        <dbReference type="Rhea" id="RHEA:15197"/>
        <dbReference type="Rhea" id="RHEA-COMP:12418"/>
        <dbReference type="Rhea" id="RHEA-COMP:12419"/>
        <dbReference type="ChEBI" id="CHEBI:15378"/>
        <dbReference type="ChEBI" id="CHEBI:57856"/>
        <dbReference type="ChEBI" id="CHEBI:59789"/>
        <dbReference type="ChEBI" id="CHEBI:90615"/>
        <dbReference type="ChEBI" id="CHEBI:90616"/>
        <dbReference type="EC" id="2.1.1.72"/>
    </reaction>
</comment>
<keyword evidence="6" id="KW-0680">Restriction system</keyword>
<keyword evidence="3 10" id="KW-0489">Methyltransferase</keyword>
<dbReference type="EMBL" id="QLIX01000012">
    <property type="protein sequence ID" value="RAI58057.1"/>
    <property type="molecule type" value="Genomic_DNA"/>
</dbReference>
<dbReference type="InterPro" id="IPR051537">
    <property type="entry name" value="DNA_Adenine_Mtase"/>
</dbReference>
<feature type="domain" description="DNA methylase adenine-specific" evidence="8">
    <location>
        <begin position="178"/>
        <end position="491"/>
    </location>
</feature>
<evidence type="ECO:0000313" key="11">
    <source>
        <dbReference type="Proteomes" id="UP000249065"/>
    </source>
</evidence>
<dbReference type="GO" id="GO:0003677">
    <property type="term" value="F:DNA binding"/>
    <property type="evidence" value="ECO:0007669"/>
    <property type="project" value="InterPro"/>
</dbReference>
<accession>A0A327M6D1</accession>
<reference evidence="11" key="1">
    <citation type="submission" date="2018-06" db="EMBL/GenBank/DDBJ databases">
        <authorList>
            <person name="Khan S.A."/>
        </authorList>
    </citation>
    <scope>NUCLEOTIDE SEQUENCE [LARGE SCALE GENOMIC DNA]</scope>
    <source>
        <strain evidence="11">DB-1506</strain>
    </source>
</reference>
<dbReference type="InterPro" id="IPR003356">
    <property type="entry name" value="DNA_methylase_A-5"/>
</dbReference>
<dbReference type="AlphaFoldDB" id="A0A327M6D1"/>
<dbReference type="Pfam" id="PF12161">
    <property type="entry name" value="HsdM_N"/>
    <property type="match status" value="1"/>
</dbReference>
<dbReference type="Pfam" id="PF02384">
    <property type="entry name" value="N6_Mtase"/>
    <property type="match status" value="1"/>
</dbReference>
<dbReference type="OrthoDB" id="9806213at2"/>
<dbReference type="PRINTS" id="PR00507">
    <property type="entry name" value="N12N6MTFRASE"/>
</dbReference>
<keyword evidence="4 10" id="KW-0808">Transferase</keyword>
<organism evidence="10 11">
    <name type="scientific">Roseicella frigidaeris</name>
    <dbReference type="NCBI Taxonomy" id="2230885"/>
    <lineage>
        <taxon>Bacteria</taxon>
        <taxon>Pseudomonadati</taxon>
        <taxon>Pseudomonadota</taxon>
        <taxon>Alphaproteobacteria</taxon>
        <taxon>Acetobacterales</taxon>
        <taxon>Roseomonadaceae</taxon>
        <taxon>Roseicella</taxon>
    </lineage>
</organism>
<comment type="caution">
    <text evidence="10">The sequence shown here is derived from an EMBL/GenBank/DDBJ whole genome shotgun (WGS) entry which is preliminary data.</text>
</comment>
<evidence type="ECO:0000256" key="4">
    <source>
        <dbReference type="ARBA" id="ARBA00022679"/>
    </source>
</evidence>
<comment type="similarity">
    <text evidence="1">Belongs to the N(4)/N(6)-methyltransferase family.</text>
</comment>
<dbReference type="PANTHER" id="PTHR42933">
    <property type="entry name" value="SLR6095 PROTEIN"/>
    <property type="match status" value="1"/>
</dbReference>
<dbReference type="PANTHER" id="PTHR42933:SF3">
    <property type="entry name" value="TYPE I RESTRICTION ENZYME MJAVIII METHYLASE SUBUNIT"/>
    <property type="match status" value="1"/>
</dbReference>
<dbReference type="Gene3D" id="3.40.50.150">
    <property type="entry name" value="Vaccinia Virus protein VP39"/>
    <property type="match status" value="1"/>
</dbReference>
<keyword evidence="5" id="KW-0949">S-adenosyl-L-methionine</keyword>
<dbReference type="PROSITE" id="PS00092">
    <property type="entry name" value="N6_MTASE"/>
    <property type="match status" value="1"/>
</dbReference>
<evidence type="ECO:0000259" key="8">
    <source>
        <dbReference type="Pfam" id="PF02384"/>
    </source>
</evidence>
<dbReference type="Proteomes" id="UP000249065">
    <property type="component" value="Unassembled WGS sequence"/>
</dbReference>
<evidence type="ECO:0000256" key="3">
    <source>
        <dbReference type="ARBA" id="ARBA00022603"/>
    </source>
</evidence>
<evidence type="ECO:0000256" key="2">
    <source>
        <dbReference type="ARBA" id="ARBA00011900"/>
    </source>
</evidence>
<dbReference type="GO" id="GO:0032259">
    <property type="term" value="P:methylation"/>
    <property type="evidence" value="ECO:0007669"/>
    <property type="project" value="UniProtKB-KW"/>
</dbReference>